<evidence type="ECO:0000256" key="14">
    <source>
        <dbReference type="ARBA" id="ARBA00023136"/>
    </source>
</evidence>
<evidence type="ECO:0000256" key="6">
    <source>
        <dbReference type="ARBA" id="ARBA00022553"/>
    </source>
</evidence>
<dbReference type="InterPro" id="IPR004358">
    <property type="entry name" value="Sig_transdc_His_kin-like_C"/>
</dbReference>
<evidence type="ECO:0000256" key="9">
    <source>
        <dbReference type="ARBA" id="ARBA00022741"/>
    </source>
</evidence>
<keyword evidence="6" id="KW-0597">Phosphoprotein</keyword>
<evidence type="ECO:0000256" key="15">
    <source>
        <dbReference type="ARBA" id="ARBA00073143"/>
    </source>
</evidence>
<keyword evidence="8 17" id="KW-0812">Transmembrane</keyword>
<evidence type="ECO:0000313" key="19">
    <source>
        <dbReference type="EMBL" id="SDM81665.1"/>
    </source>
</evidence>
<dbReference type="InterPro" id="IPR003594">
    <property type="entry name" value="HATPase_dom"/>
</dbReference>
<evidence type="ECO:0000256" key="16">
    <source>
        <dbReference type="SAM" id="Coils"/>
    </source>
</evidence>
<dbReference type="Proteomes" id="UP000199107">
    <property type="component" value="Unassembled WGS sequence"/>
</dbReference>
<dbReference type="PANTHER" id="PTHR43065:SF46">
    <property type="entry name" value="C4-DICARBOXYLATE TRANSPORT SENSOR PROTEIN DCTB"/>
    <property type="match status" value="1"/>
</dbReference>
<dbReference type="PANTHER" id="PTHR43065">
    <property type="entry name" value="SENSOR HISTIDINE KINASE"/>
    <property type="match status" value="1"/>
</dbReference>
<evidence type="ECO:0000256" key="5">
    <source>
        <dbReference type="ARBA" id="ARBA00022519"/>
    </source>
</evidence>
<dbReference type="Gene3D" id="3.30.450.20">
    <property type="entry name" value="PAS domain"/>
    <property type="match status" value="2"/>
</dbReference>
<dbReference type="RefSeq" id="WP_245701779.1">
    <property type="nucleotide sequence ID" value="NZ_FNGH01000020.1"/>
</dbReference>
<dbReference type="SUPFAM" id="SSF47384">
    <property type="entry name" value="Homodimeric domain of signal transducing histidine kinase"/>
    <property type="match status" value="1"/>
</dbReference>
<dbReference type="Gene3D" id="3.30.565.10">
    <property type="entry name" value="Histidine kinase-like ATPase, C-terminal domain"/>
    <property type="match status" value="1"/>
</dbReference>
<evidence type="ECO:0000256" key="17">
    <source>
        <dbReference type="SAM" id="Phobius"/>
    </source>
</evidence>
<gene>
    <name evidence="19" type="ORF">SAMN05192555_12041</name>
</gene>
<feature type="coiled-coil region" evidence="16">
    <location>
        <begin position="334"/>
        <end position="396"/>
    </location>
</feature>
<organism evidence="19 20">
    <name type="scientific">Franzmannia pantelleriensis</name>
    <dbReference type="NCBI Taxonomy" id="48727"/>
    <lineage>
        <taxon>Bacteria</taxon>
        <taxon>Pseudomonadati</taxon>
        <taxon>Pseudomonadota</taxon>
        <taxon>Gammaproteobacteria</taxon>
        <taxon>Oceanospirillales</taxon>
        <taxon>Halomonadaceae</taxon>
        <taxon>Franzmannia</taxon>
    </lineage>
</organism>
<evidence type="ECO:0000256" key="3">
    <source>
        <dbReference type="ARBA" id="ARBA00012438"/>
    </source>
</evidence>
<keyword evidence="4" id="KW-1003">Cell membrane</keyword>
<name>A0A1G9WCA5_9GAMM</name>
<keyword evidence="7" id="KW-0808">Transferase</keyword>
<evidence type="ECO:0000256" key="8">
    <source>
        <dbReference type="ARBA" id="ARBA00022692"/>
    </source>
</evidence>
<feature type="domain" description="Histidine kinase" evidence="18">
    <location>
        <begin position="405"/>
        <end position="618"/>
    </location>
</feature>
<keyword evidence="20" id="KW-1185">Reference proteome</keyword>
<dbReference type="EMBL" id="FNGH01000020">
    <property type="protein sequence ID" value="SDM81665.1"/>
    <property type="molecule type" value="Genomic_DNA"/>
</dbReference>
<dbReference type="GO" id="GO:0000155">
    <property type="term" value="F:phosphorelay sensor kinase activity"/>
    <property type="evidence" value="ECO:0007669"/>
    <property type="project" value="InterPro"/>
</dbReference>
<sequence>MVSRRASRWRRWLWLLAPLGFVLVVWQAAWVARDQALQTLRDEAENELRLSATGLEGHLSRHDYLPELLASRSSVRDFLANPDAHDPMPINLMLDRFRATTDVSDIYLLDHFANTLVASNWHMPNTFIGQNYAFRSYYQDAIAGGLGRFHGLGVQSLERGYYFSAPVYLDDEDDGRPDGVMVVKVLLDAVEESWAEQNAELLVTDQDDIIFMASRPELRMRAMQPLSEEERRALLRTRRYADEPLSAAGIEALDRHRDGSLLVGFNDGPLADQEYLLLNRSLPEFGWEMHILKPKQQVQRAQWQAGLLAGGLYGVVVFAGGFGWQRLRLRREREEFAERERQTLARARDELELNVERRTRDLVDSNRRLSDEIEERRRAEDNLRQTRDELIQATKLAVLGQLAAGINHELNQPLAAIRAYAENARTFLAHQRPDAAGDNLEQIVELTARMAEISAQLRQFSRKSGETLTAVSVAACFDYALRLYQARLNAANVHVERHFAEQEVWVRADLVRLEQVLVNLIGNALQAMGETPDPQLTLSVERRDGEVLIGVADNGPGIAEAHLERLFEPFFTTKSPGSGLGLGLSISSRIIDDLGGRLAAANRPEGGALFTIRLPADGESSARTTLSQQESTPHA</sequence>
<keyword evidence="11" id="KW-0067">ATP-binding</keyword>
<evidence type="ECO:0000256" key="11">
    <source>
        <dbReference type="ARBA" id="ARBA00022840"/>
    </source>
</evidence>
<dbReference type="InterPro" id="IPR003661">
    <property type="entry name" value="HisK_dim/P_dom"/>
</dbReference>
<evidence type="ECO:0000256" key="1">
    <source>
        <dbReference type="ARBA" id="ARBA00000085"/>
    </source>
</evidence>
<dbReference type="PRINTS" id="PR00344">
    <property type="entry name" value="BCTRLSENSOR"/>
</dbReference>
<dbReference type="GO" id="GO:0005886">
    <property type="term" value="C:plasma membrane"/>
    <property type="evidence" value="ECO:0007669"/>
    <property type="project" value="UniProtKB-SubCell"/>
</dbReference>
<dbReference type="PIRSF" id="PIRSF036431">
    <property type="entry name" value="STHK_DctB"/>
    <property type="match status" value="1"/>
</dbReference>
<evidence type="ECO:0000259" key="18">
    <source>
        <dbReference type="PROSITE" id="PS50109"/>
    </source>
</evidence>
<comment type="catalytic activity">
    <reaction evidence="1">
        <text>ATP + protein L-histidine = ADP + protein N-phospho-L-histidine.</text>
        <dbReference type="EC" id="2.7.13.3"/>
    </reaction>
</comment>
<keyword evidence="9" id="KW-0547">Nucleotide-binding</keyword>
<comment type="subcellular location">
    <subcellularLocation>
        <location evidence="2">Cell inner membrane</location>
        <topology evidence="2">Multi-pass membrane protein</topology>
    </subcellularLocation>
</comment>
<keyword evidence="13" id="KW-0902">Two-component regulatory system</keyword>
<dbReference type="InterPro" id="IPR036890">
    <property type="entry name" value="HATPase_C_sf"/>
</dbReference>
<dbReference type="FunFam" id="1.10.287.130:FF:000049">
    <property type="entry name" value="C4-dicarboxylate transport sensor protein DctB"/>
    <property type="match status" value="1"/>
</dbReference>
<dbReference type="SUPFAM" id="SSF103190">
    <property type="entry name" value="Sensory domain-like"/>
    <property type="match status" value="1"/>
</dbReference>
<keyword evidence="10 19" id="KW-0418">Kinase</keyword>
<dbReference type="PROSITE" id="PS50109">
    <property type="entry name" value="HIS_KIN"/>
    <property type="match status" value="1"/>
</dbReference>
<evidence type="ECO:0000256" key="2">
    <source>
        <dbReference type="ARBA" id="ARBA00004429"/>
    </source>
</evidence>
<reference evidence="20" key="1">
    <citation type="submission" date="2016-10" db="EMBL/GenBank/DDBJ databases">
        <authorList>
            <person name="Varghese N."/>
            <person name="Submissions S."/>
        </authorList>
    </citation>
    <scope>NUCLEOTIDE SEQUENCE [LARGE SCALE GENOMIC DNA]</scope>
    <source>
        <strain evidence="20">AAP</strain>
    </source>
</reference>
<dbReference type="InterPro" id="IPR036097">
    <property type="entry name" value="HisK_dim/P_sf"/>
</dbReference>
<evidence type="ECO:0000256" key="7">
    <source>
        <dbReference type="ARBA" id="ARBA00022679"/>
    </source>
</evidence>
<evidence type="ECO:0000256" key="10">
    <source>
        <dbReference type="ARBA" id="ARBA00022777"/>
    </source>
</evidence>
<dbReference type="SUPFAM" id="SSF55874">
    <property type="entry name" value="ATPase domain of HSP90 chaperone/DNA topoisomerase II/histidine kinase"/>
    <property type="match status" value="1"/>
</dbReference>
<accession>A0A1G9WCA5</accession>
<dbReference type="SMART" id="SM00387">
    <property type="entry name" value="HATPase_c"/>
    <property type="match status" value="1"/>
</dbReference>
<dbReference type="CDD" id="cd00082">
    <property type="entry name" value="HisKA"/>
    <property type="match status" value="1"/>
</dbReference>
<dbReference type="Pfam" id="PF00512">
    <property type="entry name" value="HisKA"/>
    <property type="match status" value="1"/>
</dbReference>
<dbReference type="STRING" id="48727.SAMN05192555_12041"/>
<dbReference type="Gene3D" id="1.10.287.130">
    <property type="match status" value="1"/>
</dbReference>
<dbReference type="InterPro" id="IPR005467">
    <property type="entry name" value="His_kinase_dom"/>
</dbReference>
<evidence type="ECO:0000256" key="4">
    <source>
        <dbReference type="ARBA" id="ARBA00022475"/>
    </source>
</evidence>
<dbReference type="AlphaFoldDB" id="A0A1G9WCA5"/>
<proteinExistence type="predicted"/>
<dbReference type="Gene3D" id="6.10.250.3020">
    <property type="match status" value="1"/>
</dbReference>
<dbReference type="InterPro" id="IPR029151">
    <property type="entry name" value="Sensor-like_sf"/>
</dbReference>
<dbReference type="SMART" id="SM00388">
    <property type="entry name" value="HisKA"/>
    <property type="match status" value="1"/>
</dbReference>
<keyword evidence="5" id="KW-0997">Cell inner membrane</keyword>
<evidence type="ECO:0000256" key="12">
    <source>
        <dbReference type="ARBA" id="ARBA00022989"/>
    </source>
</evidence>
<dbReference type="InterPro" id="IPR017055">
    <property type="entry name" value="Sig_transdc_His_kinase_DctB"/>
</dbReference>
<keyword evidence="16" id="KW-0175">Coiled coil</keyword>
<evidence type="ECO:0000256" key="13">
    <source>
        <dbReference type="ARBA" id="ARBA00023012"/>
    </source>
</evidence>
<dbReference type="Pfam" id="PF02518">
    <property type="entry name" value="HATPase_c"/>
    <property type="match status" value="1"/>
</dbReference>
<dbReference type="GO" id="GO:0005524">
    <property type="term" value="F:ATP binding"/>
    <property type="evidence" value="ECO:0007669"/>
    <property type="project" value="UniProtKB-KW"/>
</dbReference>
<feature type="transmembrane region" description="Helical" evidence="17">
    <location>
        <begin position="12"/>
        <end position="32"/>
    </location>
</feature>
<keyword evidence="12 17" id="KW-1133">Transmembrane helix</keyword>
<dbReference type="EC" id="2.7.13.3" evidence="3"/>
<keyword evidence="14 17" id="KW-0472">Membrane</keyword>
<evidence type="ECO:0000313" key="20">
    <source>
        <dbReference type="Proteomes" id="UP000199107"/>
    </source>
</evidence>
<protein>
    <recommendedName>
        <fullName evidence="15">C4-dicarboxylate transport sensor protein DctB</fullName>
        <ecNumber evidence="3">2.7.13.3</ecNumber>
    </recommendedName>
</protein>